<feature type="domain" description="Fumarate lyase N-terminal" evidence="2">
    <location>
        <begin position="46"/>
        <end position="368"/>
    </location>
</feature>
<accession>C4XGG0</accession>
<organism evidence="4 5">
    <name type="scientific">Solidesulfovibrio magneticus (strain ATCC 700980 / DSM 13731 / RS-1)</name>
    <name type="common">Desulfovibrio magneticus</name>
    <dbReference type="NCBI Taxonomy" id="573370"/>
    <lineage>
        <taxon>Bacteria</taxon>
        <taxon>Pseudomonadati</taxon>
        <taxon>Thermodesulfobacteriota</taxon>
        <taxon>Desulfovibrionia</taxon>
        <taxon>Desulfovibrionales</taxon>
        <taxon>Desulfovibrionaceae</taxon>
        <taxon>Solidesulfovibrio</taxon>
    </lineage>
</organism>
<dbReference type="InterPro" id="IPR008948">
    <property type="entry name" value="L-Aspartase-like"/>
</dbReference>
<dbReference type="GO" id="GO:0006099">
    <property type="term" value="P:tricarboxylic acid cycle"/>
    <property type="evidence" value="ECO:0007669"/>
    <property type="project" value="InterPro"/>
</dbReference>
<sequence length="503" mass="53086">MLPKPPQRGSPTGWSGDRPAALVAFRGACSMRQDTDALGATALPEGSLYGVHTARALANFPVSGQSVAPELLSAFAWVKAACALANQDAGHLDAARTSAIVAACREIAAGRHTEQFPVDALQGGAGTSTNMNVNEVVANRALQLMGRQPGDHEFLSPLGHVNLHQSTNDTYPTALRVAALTLLKDLETAASRLQDALQAKEAAFAHVVKVGRTELMDAVPMTLGMTFGAFAEAVARDRWRIFKCRERIKQVPLGGTAVGTGLGAPRAFIFKAAEHLRHLTGLPVSRAENLVDATANADCFVEVSGILSAFAANLLKIASDLRLLASGPHTGIGEIRLPALQAGSSIMPGKVNPVIPECVGQAALTVMGNHQTVTLVAGLGQLEINQYLPLLAHKLLESIRLLRDASTLFADKCVAGIEADETRCRELVEKSQALATVLVPALGYETVARLMAEAQAAGRSLAAHLDAVGLLPQAEAATLLAPKRMRKLGFEEEDYKSLRRPGA</sequence>
<dbReference type="InterPro" id="IPR022761">
    <property type="entry name" value="Fumarate_lyase_N"/>
</dbReference>
<proteinExistence type="predicted"/>
<dbReference type="Pfam" id="PF00206">
    <property type="entry name" value="Lyase_1"/>
    <property type="match status" value="1"/>
</dbReference>
<dbReference type="FunFam" id="1.20.200.10:FF:000001">
    <property type="entry name" value="Fumarate hydratase, mitochondrial"/>
    <property type="match status" value="1"/>
</dbReference>
<dbReference type="eggNOG" id="COG1027">
    <property type="taxonomic scope" value="Bacteria"/>
</dbReference>
<dbReference type="AlphaFoldDB" id="C4XGG0"/>
<dbReference type="Gene3D" id="1.20.200.10">
    <property type="entry name" value="Fumarase/aspartase (Central domain)"/>
    <property type="match status" value="1"/>
</dbReference>
<name>C4XGG0_SOLM1</name>
<dbReference type="NCBIfam" id="NF008909">
    <property type="entry name" value="PRK12273.1"/>
    <property type="match status" value="1"/>
</dbReference>
<evidence type="ECO:0000313" key="4">
    <source>
        <dbReference type="EMBL" id="BAH73740.1"/>
    </source>
</evidence>
<reference evidence="4 5" key="1">
    <citation type="journal article" date="2009" name="Genome Res.">
        <title>Whole genome sequence of Desulfovibrio magneticus strain RS-1 revealed common gene clusters in magnetotactic bacteria.</title>
        <authorList>
            <person name="Nakazawa H."/>
            <person name="Arakaki A."/>
            <person name="Narita-Yamada S."/>
            <person name="Yashiro I."/>
            <person name="Jinno K."/>
            <person name="Aoki N."/>
            <person name="Tsuruyama A."/>
            <person name="Okamura Y."/>
            <person name="Tanikawa S."/>
            <person name="Fujita N."/>
            <person name="Takeyama H."/>
            <person name="Matsunaga T."/>
        </authorList>
    </citation>
    <scope>NUCLEOTIDE SEQUENCE [LARGE SCALE GENOMIC DNA]</scope>
    <source>
        <strain evidence="5">ATCC 700980 / DSM 13731 / RS-1</strain>
    </source>
</reference>
<evidence type="ECO:0000259" key="3">
    <source>
        <dbReference type="Pfam" id="PF10415"/>
    </source>
</evidence>
<dbReference type="PRINTS" id="PR00149">
    <property type="entry name" value="FUMRATELYASE"/>
</dbReference>
<evidence type="ECO:0000313" key="5">
    <source>
        <dbReference type="Proteomes" id="UP000009071"/>
    </source>
</evidence>
<dbReference type="STRING" id="573370.DMR_02490"/>
<dbReference type="InterPro" id="IPR051546">
    <property type="entry name" value="Aspartate_Ammonia-Lyase"/>
</dbReference>
<dbReference type="HOGENOM" id="CLU_021594_4_1_7"/>
<dbReference type="InterPro" id="IPR020557">
    <property type="entry name" value="Fumarate_lyase_CS"/>
</dbReference>
<dbReference type="PANTHER" id="PTHR42696:SF2">
    <property type="entry name" value="ASPARTATE AMMONIA-LYASE"/>
    <property type="match status" value="1"/>
</dbReference>
<dbReference type="KEGG" id="dma:DMR_02490"/>
<gene>
    <name evidence="4" type="ordered locus">DMR_02490</name>
</gene>
<dbReference type="Gene3D" id="1.10.275.10">
    <property type="entry name" value="Fumarase/aspartase (N-terminal domain)"/>
    <property type="match status" value="1"/>
</dbReference>
<keyword evidence="5" id="KW-1185">Reference proteome</keyword>
<dbReference type="GO" id="GO:0008797">
    <property type="term" value="F:aspartate ammonia-lyase activity"/>
    <property type="evidence" value="ECO:0007669"/>
    <property type="project" value="TreeGrafter"/>
</dbReference>
<keyword evidence="1" id="KW-0456">Lyase</keyword>
<dbReference type="InterPro" id="IPR018951">
    <property type="entry name" value="Fumarase_C_C"/>
</dbReference>
<dbReference type="InterPro" id="IPR000362">
    <property type="entry name" value="Fumarate_lyase_fam"/>
</dbReference>
<dbReference type="GO" id="GO:0006531">
    <property type="term" value="P:aspartate metabolic process"/>
    <property type="evidence" value="ECO:0007669"/>
    <property type="project" value="TreeGrafter"/>
</dbReference>
<feature type="domain" description="Fumarase C C-terminal" evidence="3">
    <location>
        <begin position="434"/>
        <end position="485"/>
    </location>
</feature>
<dbReference type="Pfam" id="PF10415">
    <property type="entry name" value="FumaraseC_C"/>
    <property type="match status" value="1"/>
</dbReference>
<dbReference type="SUPFAM" id="SSF48557">
    <property type="entry name" value="L-aspartase-like"/>
    <property type="match status" value="1"/>
</dbReference>
<dbReference type="PROSITE" id="PS00163">
    <property type="entry name" value="FUMARATE_LYASES"/>
    <property type="match status" value="1"/>
</dbReference>
<evidence type="ECO:0000259" key="2">
    <source>
        <dbReference type="Pfam" id="PF00206"/>
    </source>
</evidence>
<dbReference type="InterPro" id="IPR024083">
    <property type="entry name" value="Fumarase/histidase_N"/>
</dbReference>
<dbReference type="EMBL" id="AP010904">
    <property type="protein sequence ID" value="BAH73740.1"/>
    <property type="molecule type" value="Genomic_DNA"/>
</dbReference>
<dbReference type="PANTHER" id="PTHR42696">
    <property type="entry name" value="ASPARTATE AMMONIA-LYASE"/>
    <property type="match status" value="1"/>
</dbReference>
<dbReference type="Proteomes" id="UP000009071">
    <property type="component" value="Chromosome"/>
</dbReference>
<dbReference type="GO" id="GO:0005829">
    <property type="term" value="C:cytosol"/>
    <property type="evidence" value="ECO:0007669"/>
    <property type="project" value="TreeGrafter"/>
</dbReference>
<dbReference type="Gene3D" id="1.10.40.30">
    <property type="entry name" value="Fumarase/aspartase (C-terminal domain)"/>
    <property type="match status" value="1"/>
</dbReference>
<evidence type="ECO:0000256" key="1">
    <source>
        <dbReference type="ARBA" id="ARBA00023239"/>
    </source>
</evidence>
<protein>
    <submittedName>
        <fullName evidence="4">Aspartate ammonia-lyase</fullName>
    </submittedName>
</protein>